<dbReference type="Proteomes" id="UP000559256">
    <property type="component" value="Unassembled WGS sequence"/>
</dbReference>
<dbReference type="InterPro" id="IPR001279">
    <property type="entry name" value="Metallo-B-lactamas"/>
</dbReference>
<dbReference type="InterPro" id="IPR051013">
    <property type="entry name" value="MBL_superfamily_lactonases"/>
</dbReference>
<comment type="similarity">
    <text evidence="2">Belongs to the metallo-beta-lactamase superfamily.</text>
</comment>
<evidence type="ECO:0000313" key="7">
    <source>
        <dbReference type="EMBL" id="KAF5369561.1"/>
    </source>
</evidence>
<evidence type="ECO:0000313" key="8">
    <source>
        <dbReference type="Proteomes" id="UP000559256"/>
    </source>
</evidence>
<keyword evidence="3" id="KW-0479">Metal-binding</keyword>
<dbReference type="AlphaFoldDB" id="A0A8H5LU95"/>
<evidence type="ECO:0000256" key="5">
    <source>
        <dbReference type="ARBA" id="ARBA00022833"/>
    </source>
</evidence>
<organism evidence="7 8">
    <name type="scientific">Tetrapyrgos nigripes</name>
    <dbReference type="NCBI Taxonomy" id="182062"/>
    <lineage>
        <taxon>Eukaryota</taxon>
        <taxon>Fungi</taxon>
        <taxon>Dikarya</taxon>
        <taxon>Basidiomycota</taxon>
        <taxon>Agaricomycotina</taxon>
        <taxon>Agaricomycetes</taxon>
        <taxon>Agaricomycetidae</taxon>
        <taxon>Agaricales</taxon>
        <taxon>Marasmiineae</taxon>
        <taxon>Marasmiaceae</taxon>
        <taxon>Tetrapyrgos</taxon>
    </lineage>
</organism>
<dbReference type="SMART" id="SM00849">
    <property type="entry name" value="Lactamase_B"/>
    <property type="match status" value="1"/>
</dbReference>
<evidence type="ECO:0000259" key="6">
    <source>
        <dbReference type="SMART" id="SM00849"/>
    </source>
</evidence>
<dbReference type="PANTHER" id="PTHR42978:SF2">
    <property type="entry name" value="102 KBASES UNSTABLE REGION: FROM 1 TO 119443"/>
    <property type="match status" value="1"/>
</dbReference>
<dbReference type="GO" id="GO:0046872">
    <property type="term" value="F:metal ion binding"/>
    <property type="evidence" value="ECO:0007669"/>
    <property type="project" value="UniProtKB-KW"/>
</dbReference>
<evidence type="ECO:0000256" key="4">
    <source>
        <dbReference type="ARBA" id="ARBA00022801"/>
    </source>
</evidence>
<dbReference type="InterPro" id="IPR036866">
    <property type="entry name" value="RibonucZ/Hydroxyglut_hydro"/>
</dbReference>
<keyword evidence="5" id="KW-0862">Zinc</keyword>
<dbReference type="Pfam" id="PF00753">
    <property type="entry name" value="Lactamase_B"/>
    <property type="match status" value="1"/>
</dbReference>
<gene>
    <name evidence="7" type="ORF">D9758_002656</name>
</gene>
<feature type="domain" description="Metallo-beta-lactamase" evidence="6">
    <location>
        <begin position="48"/>
        <end position="279"/>
    </location>
</feature>
<comment type="caution">
    <text evidence="7">The sequence shown here is derived from an EMBL/GenBank/DDBJ whole genome shotgun (WGS) entry which is preliminary data.</text>
</comment>
<dbReference type="CDD" id="cd07730">
    <property type="entry name" value="metallo-hydrolase-like_MBL-fold"/>
    <property type="match status" value="1"/>
</dbReference>
<dbReference type="Gene3D" id="3.60.15.10">
    <property type="entry name" value="Ribonuclease Z/Hydroxyacylglutathione hydrolase-like"/>
    <property type="match status" value="1"/>
</dbReference>
<evidence type="ECO:0000256" key="2">
    <source>
        <dbReference type="ARBA" id="ARBA00007749"/>
    </source>
</evidence>
<sequence length="295" mass="32357">MALPPPAKDQAYCKVSALEAGLIELPLAIFLTEVDNPDPLTGEKDLAPSLSFLLHHSQNSKKFIFDLGIRKDFEKYPPSVVENWIKVFFPCQVPEDPVDSLAKGGYGPDDIDYICLSHLHFDHVGDPSLFPKSTFLVGAEGKSLLTPGYPADPNAGYASDLLPLDRTQFLDTSKWPPLGPFPHALDFYGDGSLYIIDATGHVAGHVNLVARTSPDGGWILLGGDCAHHWDLVTGVRTIAEGRPGFPNGCAHADKKASAEHLVRIREFLKQPKTKVILGHDEPWYKQGIPLDIRHI</sequence>
<accession>A0A8H5LU95</accession>
<dbReference type="EMBL" id="JAACJM010000013">
    <property type="protein sequence ID" value="KAF5369561.1"/>
    <property type="molecule type" value="Genomic_DNA"/>
</dbReference>
<proteinExistence type="inferred from homology"/>
<comment type="cofactor">
    <cofactor evidence="1">
        <name>Zn(2+)</name>
        <dbReference type="ChEBI" id="CHEBI:29105"/>
    </cofactor>
</comment>
<evidence type="ECO:0000256" key="1">
    <source>
        <dbReference type="ARBA" id="ARBA00001947"/>
    </source>
</evidence>
<name>A0A8H5LU95_9AGAR</name>
<evidence type="ECO:0000256" key="3">
    <source>
        <dbReference type="ARBA" id="ARBA00022723"/>
    </source>
</evidence>
<keyword evidence="8" id="KW-1185">Reference proteome</keyword>
<dbReference type="GO" id="GO:0016787">
    <property type="term" value="F:hydrolase activity"/>
    <property type="evidence" value="ECO:0007669"/>
    <property type="project" value="UniProtKB-KW"/>
</dbReference>
<reference evidence="7 8" key="1">
    <citation type="journal article" date="2020" name="ISME J.">
        <title>Uncovering the hidden diversity of litter-decomposition mechanisms in mushroom-forming fungi.</title>
        <authorList>
            <person name="Floudas D."/>
            <person name="Bentzer J."/>
            <person name="Ahren D."/>
            <person name="Johansson T."/>
            <person name="Persson P."/>
            <person name="Tunlid A."/>
        </authorList>
    </citation>
    <scope>NUCLEOTIDE SEQUENCE [LARGE SCALE GENOMIC DNA]</scope>
    <source>
        <strain evidence="7 8">CBS 291.85</strain>
    </source>
</reference>
<protein>
    <recommendedName>
        <fullName evidence="6">Metallo-beta-lactamase domain-containing protein</fullName>
    </recommendedName>
</protein>
<keyword evidence="4" id="KW-0378">Hydrolase</keyword>
<dbReference type="OrthoDB" id="10250730at2759"/>
<dbReference type="PANTHER" id="PTHR42978">
    <property type="entry name" value="QUORUM-QUENCHING LACTONASE YTNP-RELATED-RELATED"/>
    <property type="match status" value="1"/>
</dbReference>
<dbReference type="SUPFAM" id="SSF56281">
    <property type="entry name" value="Metallo-hydrolase/oxidoreductase"/>
    <property type="match status" value="1"/>
</dbReference>